<name>A0A1A0MHN4_MYCMU</name>
<sequence>MSALRHGTCAVVQLLDNGRMDTDTGRGTPGRRAWADPLALGFQAHRQLMLLRLRWHGRRLDTRPDGQPD</sequence>
<comment type="caution">
    <text evidence="1">The sequence shown here is derived from an EMBL/GenBank/DDBJ whole genome shotgun (WGS) entry which is preliminary data.</text>
</comment>
<protein>
    <submittedName>
        <fullName evidence="1">Uncharacterized protein</fullName>
    </submittedName>
</protein>
<dbReference type="EMBL" id="LZSF01000191">
    <property type="protein sequence ID" value="OBA84930.1"/>
    <property type="molecule type" value="Genomic_DNA"/>
</dbReference>
<dbReference type="AlphaFoldDB" id="A0A1A0MHN4"/>
<gene>
    <name evidence="1" type="ORF">A5642_25225</name>
</gene>
<evidence type="ECO:0000313" key="1">
    <source>
        <dbReference type="EMBL" id="OBA84930.1"/>
    </source>
</evidence>
<accession>A0A1A0MHN4</accession>
<reference evidence="1 2" key="1">
    <citation type="submission" date="2016-06" db="EMBL/GenBank/DDBJ databases">
        <authorList>
            <person name="Kjaerup R.B."/>
            <person name="Dalgaard T.S."/>
            <person name="Juul-Madsen H.R."/>
        </authorList>
    </citation>
    <scope>NUCLEOTIDE SEQUENCE [LARGE SCALE GENOMIC DNA]</scope>
    <source>
        <strain evidence="1 2">1199456.5</strain>
    </source>
</reference>
<dbReference type="Proteomes" id="UP000093962">
    <property type="component" value="Unassembled WGS sequence"/>
</dbReference>
<evidence type="ECO:0000313" key="2">
    <source>
        <dbReference type="Proteomes" id="UP000093962"/>
    </source>
</evidence>
<proteinExistence type="predicted"/>
<organism evidence="1 2">
    <name type="scientific">Mycolicibacterium mucogenicum</name>
    <name type="common">Mycobacterium mucogenicum</name>
    <dbReference type="NCBI Taxonomy" id="56689"/>
    <lineage>
        <taxon>Bacteria</taxon>
        <taxon>Bacillati</taxon>
        <taxon>Actinomycetota</taxon>
        <taxon>Actinomycetes</taxon>
        <taxon>Mycobacteriales</taxon>
        <taxon>Mycobacteriaceae</taxon>
        <taxon>Mycolicibacterium</taxon>
    </lineage>
</organism>